<sequence>HEVLRIYEILSEEEICMAVINNEKKQRKKLENNLKDIFKNIKKENKNLTTLKPEEDREYWWDANRATIWEAITCEATDTAQYSRNTCSDGKSSAHKKCTCANGDVPTYFDYVPQYL</sequence>
<evidence type="ECO:0000313" key="3">
    <source>
        <dbReference type="EMBL" id="ABU42317.1"/>
    </source>
</evidence>
<dbReference type="Gene3D" id="1.20.1310.20">
    <property type="entry name" value="Duffy-antigen binding domain"/>
    <property type="match status" value="1"/>
</dbReference>
<protein>
    <submittedName>
        <fullName evidence="3">Erythrocyte membrane protein</fullName>
    </submittedName>
</protein>
<keyword evidence="1" id="KW-0175">Coiled coil</keyword>
<dbReference type="InterPro" id="IPR042202">
    <property type="entry name" value="Duffy-ag-bd_sf"/>
</dbReference>
<name>A7RDA3_PLAFA</name>
<dbReference type="AlphaFoldDB" id="A7RDA3"/>
<feature type="non-terminal residue" evidence="3">
    <location>
        <position position="1"/>
    </location>
</feature>
<evidence type="ECO:0000259" key="2">
    <source>
        <dbReference type="Pfam" id="PF05424"/>
    </source>
</evidence>
<dbReference type="Pfam" id="PF05424">
    <property type="entry name" value="Duffy_binding"/>
    <property type="match status" value="1"/>
</dbReference>
<evidence type="ECO:0000256" key="1">
    <source>
        <dbReference type="SAM" id="Coils"/>
    </source>
</evidence>
<organism evidence="3">
    <name type="scientific">Plasmodium falciparum</name>
    <name type="common">malaria parasite P. falciparum</name>
    <dbReference type="NCBI Taxonomy" id="5833"/>
    <lineage>
        <taxon>Eukaryota</taxon>
        <taxon>Sar</taxon>
        <taxon>Alveolata</taxon>
        <taxon>Apicomplexa</taxon>
        <taxon>Aconoidasida</taxon>
        <taxon>Haemosporida</taxon>
        <taxon>Plasmodiidae</taxon>
        <taxon>Plasmodium</taxon>
        <taxon>Plasmodium (Laverania)</taxon>
    </lineage>
</organism>
<feature type="coiled-coil region" evidence="1">
    <location>
        <begin position="20"/>
        <end position="47"/>
    </location>
</feature>
<dbReference type="GO" id="GO:0016020">
    <property type="term" value="C:membrane"/>
    <property type="evidence" value="ECO:0007669"/>
    <property type="project" value="InterPro"/>
</dbReference>
<proteinExistence type="evidence at transcript level"/>
<feature type="non-terminal residue" evidence="3">
    <location>
        <position position="116"/>
    </location>
</feature>
<dbReference type="EMBL" id="DQ519348">
    <property type="protein sequence ID" value="ABU42317.1"/>
    <property type="molecule type" value="mRNA"/>
</dbReference>
<dbReference type="GO" id="GO:0046789">
    <property type="term" value="F:host cell surface receptor binding"/>
    <property type="evidence" value="ECO:0007669"/>
    <property type="project" value="InterPro"/>
</dbReference>
<feature type="domain" description="Duffy-antigen binding" evidence="2">
    <location>
        <begin position="9"/>
        <end position="116"/>
    </location>
</feature>
<dbReference type="InterPro" id="IPR008602">
    <property type="entry name" value="Duffy-antigen-binding"/>
</dbReference>
<accession>A7RDA3</accession>
<gene>
    <name evidence="3" type="primary">var</name>
</gene>
<reference evidence="3" key="1">
    <citation type="journal article" date="2007" name="Mol. Microbiol.">
        <title>Differential var gene expression in the organs of patients dying of falciparum malaria.</title>
        <authorList>
            <person name="Montgomery J."/>
            <person name="Mphande F.A."/>
            <person name="Berriman M."/>
            <person name="Pain A."/>
            <person name="Rogerson S.J."/>
            <person name="Taylor T.E."/>
            <person name="Molyneux M.E."/>
            <person name="Craig A."/>
        </authorList>
    </citation>
    <scope>NUCLEOTIDE SEQUENCE</scope>
</reference>
<dbReference type="SUPFAM" id="SSF140924">
    <property type="entry name" value="Duffy binding domain-like"/>
    <property type="match status" value="1"/>
</dbReference>